<accession>A0A8J2H5Y9</accession>
<evidence type="ECO:0000313" key="1">
    <source>
        <dbReference type="EMBL" id="CAG5077557.1"/>
    </source>
</evidence>
<evidence type="ECO:0000313" key="2">
    <source>
        <dbReference type="Proteomes" id="UP000786811"/>
    </source>
</evidence>
<dbReference type="EMBL" id="CAJNRD030001117">
    <property type="protein sequence ID" value="CAG5077557.1"/>
    <property type="molecule type" value="Genomic_DNA"/>
</dbReference>
<organism evidence="1 2">
    <name type="scientific">Cotesia congregata</name>
    <name type="common">Parasitoid wasp</name>
    <name type="synonym">Apanteles congregatus</name>
    <dbReference type="NCBI Taxonomy" id="51543"/>
    <lineage>
        <taxon>Eukaryota</taxon>
        <taxon>Metazoa</taxon>
        <taxon>Ecdysozoa</taxon>
        <taxon>Arthropoda</taxon>
        <taxon>Hexapoda</taxon>
        <taxon>Insecta</taxon>
        <taxon>Pterygota</taxon>
        <taxon>Neoptera</taxon>
        <taxon>Endopterygota</taxon>
        <taxon>Hymenoptera</taxon>
        <taxon>Apocrita</taxon>
        <taxon>Ichneumonoidea</taxon>
        <taxon>Braconidae</taxon>
        <taxon>Microgastrinae</taxon>
        <taxon>Cotesia</taxon>
    </lineage>
</organism>
<comment type="caution">
    <text evidence="1">The sequence shown here is derived from an EMBL/GenBank/DDBJ whole genome shotgun (WGS) entry which is preliminary data.</text>
</comment>
<sequence>MADGNTEDDTLNEVVSLEEEVMMRYRRDRIQLLKMLNTAYEQLLQEKMTNYNYRNSKNITRPNVLEAIKDHIFTQGYQAVVLELPIFLDMSEYVWNIRFCYNAINFFGVTKDTSHGWILVDFLTGCWKIT</sequence>
<dbReference type="AlphaFoldDB" id="A0A8J2H5Y9"/>
<proteinExistence type="predicted"/>
<protein>
    <submittedName>
        <fullName evidence="1">Uncharacterized protein</fullName>
    </submittedName>
</protein>
<gene>
    <name evidence="1" type="ORF">HICCMSTLAB_LOCUS2498</name>
</gene>
<name>A0A8J2H5Y9_COTCN</name>
<keyword evidence="2" id="KW-1185">Reference proteome</keyword>
<dbReference type="Proteomes" id="UP000786811">
    <property type="component" value="Unassembled WGS sequence"/>
</dbReference>
<reference evidence="1" key="1">
    <citation type="submission" date="2021-04" db="EMBL/GenBank/DDBJ databases">
        <authorList>
            <person name="Chebbi M.A.C M."/>
        </authorList>
    </citation>
    <scope>NUCLEOTIDE SEQUENCE</scope>
</reference>